<evidence type="ECO:0000313" key="1">
    <source>
        <dbReference type="EMBL" id="MDO1446678.1"/>
    </source>
</evidence>
<gene>
    <name evidence="1" type="ORF">Q0590_10475</name>
</gene>
<name>A0ABT8R5X8_9BACT</name>
<reference evidence="1" key="1">
    <citation type="submission" date="2023-07" db="EMBL/GenBank/DDBJ databases">
        <title>The genome sequence of Rhodocytophaga aerolata KACC 12507.</title>
        <authorList>
            <person name="Zhang X."/>
        </authorList>
    </citation>
    <scope>NUCLEOTIDE SEQUENCE</scope>
    <source>
        <strain evidence="1">KACC 12507</strain>
    </source>
</reference>
<dbReference type="SUPFAM" id="SSF47240">
    <property type="entry name" value="Ferritin-like"/>
    <property type="match status" value="1"/>
</dbReference>
<dbReference type="CDD" id="cd00657">
    <property type="entry name" value="Ferritin_like"/>
    <property type="match status" value="1"/>
</dbReference>
<dbReference type="Pfam" id="PF13668">
    <property type="entry name" value="Ferritin_2"/>
    <property type="match status" value="1"/>
</dbReference>
<comment type="caution">
    <text evidence="1">The sequence shown here is derived from an EMBL/GenBank/DDBJ whole genome shotgun (WGS) entry which is preliminary data.</text>
</comment>
<evidence type="ECO:0000313" key="2">
    <source>
        <dbReference type="Proteomes" id="UP001168528"/>
    </source>
</evidence>
<dbReference type="InterPro" id="IPR009078">
    <property type="entry name" value="Ferritin-like_SF"/>
</dbReference>
<organism evidence="1 2">
    <name type="scientific">Rhodocytophaga aerolata</name>
    <dbReference type="NCBI Taxonomy" id="455078"/>
    <lineage>
        <taxon>Bacteria</taxon>
        <taxon>Pseudomonadati</taxon>
        <taxon>Bacteroidota</taxon>
        <taxon>Cytophagia</taxon>
        <taxon>Cytophagales</taxon>
        <taxon>Rhodocytophagaceae</taxon>
        <taxon>Rhodocytophaga</taxon>
    </lineage>
</organism>
<accession>A0ABT8R5X8</accession>
<keyword evidence="2" id="KW-1185">Reference proteome</keyword>
<proteinExistence type="predicted"/>
<sequence>MNIFDLLNTIDPQKITLDEQMASGRRAMFRQLGDWGKKMALGAIPLAATVTPRKAMAAHEDNADVLNFALLLEYLENEFYMMGLDTIVPKGTNDEKVFMQISKHEKQHVEFLQAAIKSIGGTPIDKPEFDFTAGGAFMPFSDYDQFKVLSQAFEDTGVRAYKGQAANLIDNDTLLTAALQIHSIEARHAAKIRMMRDEFGWIYFNHRGRGMPYATQPVYSGENMQTQAGVNLKTITTVDEGGFTGAFDEPLTKEEVTAIASLFLKK</sequence>
<dbReference type="EMBL" id="JAUKPO010000004">
    <property type="protein sequence ID" value="MDO1446678.1"/>
    <property type="molecule type" value="Genomic_DNA"/>
</dbReference>
<dbReference type="Proteomes" id="UP001168528">
    <property type="component" value="Unassembled WGS sequence"/>
</dbReference>
<dbReference type="RefSeq" id="WP_302037475.1">
    <property type="nucleotide sequence ID" value="NZ_JAUKPO010000004.1"/>
</dbReference>
<protein>
    <submittedName>
        <fullName evidence="1">Ferritin-like domain-containing protein</fullName>
    </submittedName>
</protein>